<keyword evidence="1" id="KW-1185">Reference proteome</keyword>
<dbReference type="Proteomes" id="UP000887574">
    <property type="component" value="Unplaced"/>
</dbReference>
<evidence type="ECO:0000313" key="1">
    <source>
        <dbReference type="Proteomes" id="UP000887574"/>
    </source>
</evidence>
<protein>
    <submittedName>
        <fullName evidence="2">Uncharacterized protein</fullName>
    </submittedName>
</protein>
<accession>A0A915E8U3</accession>
<evidence type="ECO:0000313" key="2">
    <source>
        <dbReference type="WBParaSite" id="jg2780"/>
    </source>
</evidence>
<organism evidence="1 2">
    <name type="scientific">Ditylenchus dipsaci</name>
    <dbReference type="NCBI Taxonomy" id="166011"/>
    <lineage>
        <taxon>Eukaryota</taxon>
        <taxon>Metazoa</taxon>
        <taxon>Ecdysozoa</taxon>
        <taxon>Nematoda</taxon>
        <taxon>Chromadorea</taxon>
        <taxon>Rhabditida</taxon>
        <taxon>Tylenchina</taxon>
        <taxon>Tylenchomorpha</taxon>
        <taxon>Sphaerularioidea</taxon>
        <taxon>Anguinidae</taxon>
        <taxon>Anguininae</taxon>
        <taxon>Ditylenchus</taxon>
    </lineage>
</organism>
<dbReference type="WBParaSite" id="jg2780">
    <property type="protein sequence ID" value="jg2780"/>
    <property type="gene ID" value="jg2780"/>
</dbReference>
<sequence>MVNATVDHQTDKSEVFETKDIDEMLENEDIKNMEIRIFRMCANEKDASEISSPEPSYDYCFRKVIGYENLGVEILSRKPVILRIVQFVSQFIWTNRRVLSTVQLWEKNSWC</sequence>
<name>A0A915E8U3_9BILA</name>
<proteinExistence type="predicted"/>
<dbReference type="AlphaFoldDB" id="A0A915E8U3"/>
<reference evidence="2" key="1">
    <citation type="submission" date="2022-11" db="UniProtKB">
        <authorList>
            <consortium name="WormBaseParasite"/>
        </authorList>
    </citation>
    <scope>IDENTIFICATION</scope>
</reference>